<feature type="compositionally biased region" description="Basic residues" evidence="1">
    <location>
        <begin position="393"/>
        <end position="402"/>
    </location>
</feature>
<reference evidence="2" key="1">
    <citation type="submission" date="2021-01" db="EMBL/GenBank/DDBJ databases">
        <authorList>
            <person name="Corre E."/>
            <person name="Pelletier E."/>
            <person name="Niang G."/>
            <person name="Scheremetjew M."/>
            <person name="Finn R."/>
            <person name="Kale V."/>
            <person name="Holt S."/>
            <person name="Cochrane G."/>
            <person name="Meng A."/>
            <person name="Brown T."/>
            <person name="Cohen L."/>
        </authorList>
    </citation>
    <scope>NUCLEOTIDE SEQUENCE</scope>
    <source>
        <strain evidence="2">CCMP2877</strain>
    </source>
</reference>
<gene>
    <name evidence="2" type="ORF">PPAR1163_LOCUS1399</name>
</gene>
<accession>A0A7S1TRZ1</accession>
<feature type="compositionally biased region" description="Gly residues" evidence="1">
    <location>
        <begin position="269"/>
        <end position="279"/>
    </location>
</feature>
<feature type="compositionally biased region" description="Polar residues" evidence="1">
    <location>
        <begin position="648"/>
        <end position="657"/>
    </location>
</feature>
<feature type="region of interest" description="Disordered" evidence="1">
    <location>
        <begin position="253"/>
        <end position="307"/>
    </location>
</feature>
<sequence length="657" mass="69107">MYVGPWQEYTALKAVQERHEAGLQSGVPKKNLDALKAQIEAILLEQGVVDPKVHEALAAIPGGNSAFLPLGAISGPVVGPPSGRKRRARERTGTGDDDYGDIDTESVASAAMATAEARSRLGQRSPMEHMTQRIARGKVADDQDLGGFDLGPQTHAVWQRESPQPGMLARTDGVGRSRRGKAAAAAPTMQRRILLTPAALQVQSDRGTGAWRMDKHWRKGGGGKRPPRHGGILGGTLGSTDALDALTGTRARTYRKLESRGGNKNSFGGSDGGGGGDSTAGGSYSPMSDKKGGKAKARAHGMGSTYHGGGGYQLPSVRTSISAPDAIGAADVGSSPANYNGARTARILRAERRQRPVQNALNVLKQDLRGLWGWSNDAGPGGLSAQKLPSPAKAKKSRRKKRSSVEEVAMRRRAYFLDPERPKEADAPIFGDVESLPPDLSPKSKQLSPLPSNGRRALKGGGSNIISPTKAARKPTASADSDVAIPSVKPMPLDDASMALVAKYFDAFPEEEQKAAVAVPEGGGGAAAGPNHRQWHISVDSTDELDKQISASSPMKMKKVHDGSLRQDLAPRPNHVYETSGVGDPAPQPQGAAEMDQDILNMLQRDLSQPGSAGRPPGSRAGAPTTPRPLSPGAQSESGQGLDALIKWSQSLEMEVG</sequence>
<feature type="region of interest" description="Disordered" evidence="1">
    <location>
        <begin position="77"/>
        <end position="102"/>
    </location>
</feature>
<feature type="region of interest" description="Disordered" evidence="1">
    <location>
        <begin position="212"/>
        <end position="236"/>
    </location>
</feature>
<feature type="compositionally biased region" description="Basic residues" evidence="1">
    <location>
        <begin position="215"/>
        <end position="228"/>
    </location>
</feature>
<dbReference type="AlphaFoldDB" id="A0A7S1TRZ1"/>
<dbReference type="EMBL" id="HBGJ01002090">
    <property type="protein sequence ID" value="CAD9243054.1"/>
    <property type="molecule type" value="Transcribed_RNA"/>
</dbReference>
<feature type="compositionally biased region" description="Low complexity" evidence="1">
    <location>
        <begin position="435"/>
        <end position="452"/>
    </location>
</feature>
<feature type="region of interest" description="Disordered" evidence="1">
    <location>
        <begin position="380"/>
        <end position="406"/>
    </location>
</feature>
<name>A0A7S1TRZ1_9STRA</name>
<protein>
    <submittedName>
        <fullName evidence="2">Uncharacterized protein</fullName>
    </submittedName>
</protein>
<evidence type="ECO:0000313" key="2">
    <source>
        <dbReference type="EMBL" id="CAD9243054.1"/>
    </source>
</evidence>
<organism evidence="2">
    <name type="scientific">Phaeomonas parva</name>
    <dbReference type="NCBI Taxonomy" id="124430"/>
    <lineage>
        <taxon>Eukaryota</taxon>
        <taxon>Sar</taxon>
        <taxon>Stramenopiles</taxon>
        <taxon>Ochrophyta</taxon>
        <taxon>Pinguiophyceae</taxon>
        <taxon>Pinguiochrysidales</taxon>
        <taxon>Pinguiochrysidaceae</taxon>
        <taxon>Phaeomonas</taxon>
    </lineage>
</organism>
<evidence type="ECO:0000256" key="1">
    <source>
        <dbReference type="SAM" id="MobiDB-lite"/>
    </source>
</evidence>
<feature type="region of interest" description="Disordered" evidence="1">
    <location>
        <begin position="551"/>
        <end position="657"/>
    </location>
</feature>
<proteinExistence type="predicted"/>
<feature type="region of interest" description="Disordered" evidence="1">
    <location>
        <begin position="426"/>
        <end position="487"/>
    </location>
</feature>